<dbReference type="Proteomes" id="UP001610563">
    <property type="component" value="Unassembled WGS sequence"/>
</dbReference>
<dbReference type="PANTHER" id="PTHR46082:SF6">
    <property type="entry name" value="AAA+ ATPASE DOMAIN-CONTAINING PROTEIN-RELATED"/>
    <property type="match status" value="1"/>
</dbReference>
<organism evidence="1 2">
    <name type="scientific">Aspergillus keveii</name>
    <dbReference type="NCBI Taxonomy" id="714993"/>
    <lineage>
        <taxon>Eukaryota</taxon>
        <taxon>Fungi</taxon>
        <taxon>Dikarya</taxon>
        <taxon>Ascomycota</taxon>
        <taxon>Pezizomycotina</taxon>
        <taxon>Eurotiomycetes</taxon>
        <taxon>Eurotiomycetidae</taxon>
        <taxon>Eurotiales</taxon>
        <taxon>Aspergillaceae</taxon>
        <taxon>Aspergillus</taxon>
        <taxon>Aspergillus subgen. Nidulantes</taxon>
    </lineage>
</organism>
<dbReference type="EMBL" id="JBFTWV010000183">
    <property type="protein sequence ID" value="KAL2784344.1"/>
    <property type="molecule type" value="Genomic_DNA"/>
</dbReference>
<name>A0ABR4FM61_9EURO</name>
<keyword evidence="2" id="KW-1185">Reference proteome</keyword>
<sequence length="974" mass="110651">MTPGLLQSNRHPLLHARSVTSPGTTFGKSQSSSIHSNLINNTKLIDSPSLCERWIHFPSLWGRLRLQKSAIALWSCAGVTCPRTSSAYVASSPIRSKLWSFGLPYCWWEESQSKFDGMAEKVGSLGQSLHRRISDMEDLIRTSNGKDREVDEQNSAALFSLQRSLTSVATAGSVIPANIFFDIPQPVNSLYTGRQQFLNSLRDISLKPKDGDPIHKQQRFVICGISGSGKTQFCCKFADRNREVGFPFNFWGIFYVDASTHERAKQTYVDIAKLGNVEPNQKAAMHWLSNRPERWLLLIDNADDPGVNFEDYFPKGDGGLVIVTTRNPDHKVYGNLGPGYFEFQGMEEEDSSALLLRSAHVKEPWDVDSESRASKIARRLGFLALALIHAGATIRENICSLKNYLAVYDKSWQRIRWVPGDEDEEILRAVATYEVCFAGIEERATRASEDAIQLLKMFSFFYSTNIRFDILKRAVLNAVVEREAERRQTHVGSQRTSTWHEWYRDARLFLLAFIVQNRGPPALPSCLRDGLDAEFNEPRVRYALRELTQMSLVTHDKSNDTYSMHPTAEQAVWAHIAPVVLSRSILLPPHDESHYEELFRRDILPHIDHVRSCQESINRTIIANRERRWYGLVQWHGAQSRLDRDQAMRFAKFSFIFAHNGRWKDAEELQLAVKAYTDRVLGPDHRSSRRITLALAQTYWNQGRGDEAAELQDTVLQACIKWLGPDEYETLMAEELLGETRWQQGRCSDARVLQQHAVNGLTKLKGSGGEDTLTATGRLGRTEAKFYENLDEAKKHITEAFRGLSSLLGPKHTKTLSVQEDLALLALQMKEDLSDPLEWLQHHDEAEDLVRRGLSIAERNLGIGHIGYLMGKTLLGTILTNQSKYAEAESTLLEVLEKQRHLSACRGDFHPDRLGAMIELVSCYRVQGKLDESIQYCDEVIKGLQRISATQHPLERKMRAQKQDLMGMRLLRGD</sequence>
<dbReference type="Pfam" id="PF13432">
    <property type="entry name" value="TPR_16"/>
    <property type="match status" value="1"/>
</dbReference>
<evidence type="ECO:0008006" key="3">
    <source>
        <dbReference type="Google" id="ProtNLM"/>
    </source>
</evidence>
<dbReference type="Pfam" id="PF13424">
    <property type="entry name" value="TPR_12"/>
    <property type="match status" value="1"/>
</dbReference>
<dbReference type="InterPro" id="IPR053137">
    <property type="entry name" value="NLR-like"/>
</dbReference>
<dbReference type="SUPFAM" id="SSF52540">
    <property type="entry name" value="P-loop containing nucleoside triphosphate hydrolases"/>
    <property type="match status" value="1"/>
</dbReference>
<protein>
    <recommendedName>
        <fullName evidence="3">NB-ARC domain-containing protein</fullName>
    </recommendedName>
</protein>
<gene>
    <name evidence="1" type="ORF">BJX66DRAFT_330034</name>
</gene>
<dbReference type="Gene3D" id="1.25.40.10">
    <property type="entry name" value="Tetratricopeptide repeat domain"/>
    <property type="match status" value="2"/>
</dbReference>
<reference evidence="1 2" key="1">
    <citation type="submission" date="2024-07" db="EMBL/GenBank/DDBJ databases">
        <title>Section-level genome sequencing and comparative genomics of Aspergillus sections Usti and Cavernicolus.</title>
        <authorList>
            <consortium name="Lawrence Berkeley National Laboratory"/>
            <person name="Nybo J.L."/>
            <person name="Vesth T.C."/>
            <person name="Theobald S."/>
            <person name="Frisvad J.C."/>
            <person name="Larsen T.O."/>
            <person name="Kjaerboelling I."/>
            <person name="Rothschild-Mancinelli K."/>
            <person name="Lyhne E.K."/>
            <person name="Kogle M.E."/>
            <person name="Barry K."/>
            <person name="Clum A."/>
            <person name="Na H."/>
            <person name="Ledsgaard L."/>
            <person name="Lin J."/>
            <person name="Lipzen A."/>
            <person name="Kuo A."/>
            <person name="Riley R."/>
            <person name="Mondo S."/>
            <person name="Labutti K."/>
            <person name="Haridas S."/>
            <person name="Pangalinan J."/>
            <person name="Salamov A.A."/>
            <person name="Simmons B.A."/>
            <person name="Magnuson J.K."/>
            <person name="Chen J."/>
            <person name="Drula E."/>
            <person name="Henrissat B."/>
            <person name="Wiebenga A."/>
            <person name="Lubbers R.J."/>
            <person name="Gomes A.C."/>
            <person name="Makela M.R."/>
            <person name="Stajich J."/>
            <person name="Grigoriev I.V."/>
            <person name="Mortensen U.H."/>
            <person name="De Vries R.P."/>
            <person name="Baker S.E."/>
            <person name="Andersen M.R."/>
        </authorList>
    </citation>
    <scope>NUCLEOTIDE SEQUENCE [LARGE SCALE GENOMIC DNA]</scope>
    <source>
        <strain evidence="1 2">CBS 209.92</strain>
    </source>
</reference>
<dbReference type="PANTHER" id="PTHR46082">
    <property type="entry name" value="ATP/GTP-BINDING PROTEIN-RELATED"/>
    <property type="match status" value="1"/>
</dbReference>
<dbReference type="SUPFAM" id="SSF48452">
    <property type="entry name" value="TPR-like"/>
    <property type="match status" value="2"/>
</dbReference>
<dbReference type="Gene3D" id="3.40.50.300">
    <property type="entry name" value="P-loop containing nucleotide triphosphate hydrolases"/>
    <property type="match status" value="1"/>
</dbReference>
<evidence type="ECO:0000313" key="1">
    <source>
        <dbReference type="EMBL" id="KAL2784344.1"/>
    </source>
</evidence>
<accession>A0ABR4FM61</accession>
<dbReference type="InterPro" id="IPR027417">
    <property type="entry name" value="P-loop_NTPase"/>
</dbReference>
<proteinExistence type="predicted"/>
<comment type="caution">
    <text evidence="1">The sequence shown here is derived from an EMBL/GenBank/DDBJ whole genome shotgun (WGS) entry which is preliminary data.</text>
</comment>
<dbReference type="InterPro" id="IPR011990">
    <property type="entry name" value="TPR-like_helical_dom_sf"/>
</dbReference>
<evidence type="ECO:0000313" key="2">
    <source>
        <dbReference type="Proteomes" id="UP001610563"/>
    </source>
</evidence>